<keyword evidence="8 11" id="KW-0067">ATP-binding</keyword>
<dbReference type="STRING" id="632518.Calow_1231"/>
<evidence type="ECO:0000256" key="6">
    <source>
        <dbReference type="ARBA" id="ARBA00022741"/>
    </source>
</evidence>
<dbReference type="PROSITE" id="PS01058">
    <property type="entry name" value="SAICAR_SYNTHETASE_2"/>
    <property type="match status" value="1"/>
</dbReference>
<dbReference type="NCBIfam" id="TIGR00081">
    <property type="entry name" value="purC"/>
    <property type="match status" value="1"/>
</dbReference>
<evidence type="ECO:0000256" key="7">
    <source>
        <dbReference type="ARBA" id="ARBA00022755"/>
    </source>
</evidence>
<comment type="catalytic activity">
    <reaction evidence="10 11">
        <text>5-amino-1-(5-phospho-D-ribosyl)imidazole-4-carboxylate + L-aspartate + ATP = (2S)-2-[5-amino-1-(5-phospho-beta-D-ribosyl)imidazole-4-carboxamido]succinate + ADP + phosphate + 2 H(+)</text>
        <dbReference type="Rhea" id="RHEA:22628"/>
        <dbReference type="ChEBI" id="CHEBI:15378"/>
        <dbReference type="ChEBI" id="CHEBI:29991"/>
        <dbReference type="ChEBI" id="CHEBI:30616"/>
        <dbReference type="ChEBI" id="CHEBI:43474"/>
        <dbReference type="ChEBI" id="CHEBI:58443"/>
        <dbReference type="ChEBI" id="CHEBI:77657"/>
        <dbReference type="ChEBI" id="CHEBI:456216"/>
        <dbReference type="EC" id="6.3.2.6"/>
    </reaction>
</comment>
<evidence type="ECO:0000256" key="4">
    <source>
        <dbReference type="ARBA" id="ARBA00016460"/>
    </source>
</evidence>
<gene>
    <name evidence="11 13" type="primary">purC</name>
    <name evidence="13" type="ordered locus">Calow_1231</name>
</gene>
<organism evidence="13 14">
    <name type="scientific">Caldicellulosiruptor owensensis (strain ATCC 700167 / DSM 13100 / OL)</name>
    <dbReference type="NCBI Taxonomy" id="632518"/>
    <lineage>
        <taxon>Bacteria</taxon>
        <taxon>Bacillati</taxon>
        <taxon>Bacillota</taxon>
        <taxon>Bacillota incertae sedis</taxon>
        <taxon>Caldicellulosiruptorales</taxon>
        <taxon>Caldicellulosiruptoraceae</taxon>
        <taxon>Caldicellulosiruptor</taxon>
    </lineage>
</organism>
<dbReference type="CDD" id="cd01415">
    <property type="entry name" value="SAICAR_synt_PurC"/>
    <property type="match status" value="1"/>
</dbReference>
<accession>E4Q1Q5</accession>
<dbReference type="RefSeq" id="WP_013412160.1">
    <property type="nucleotide sequence ID" value="NC_014657.1"/>
</dbReference>
<dbReference type="InterPro" id="IPR028923">
    <property type="entry name" value="SAICAR_synt/ADE2_N"/>
</dbReference>
<dbReference type="OrthoDB" id="9801549at2"/>
<evidence type="ECO:0000259" key="12">
    <source>
        <dbReference type="Pfam" id="PF01259"/>
    </source>
</evidence>
<dbReference type="GO" id="GO:0004639">
    <property type="term" value="F:phosphoribosylaminoimidazolesuccinocarboxamide synthase activity"/>
    <property type="evidence" value="ECO:0007669"/>
    <property type="project" value="UniProtKB-UniRule"/>
</dbReference>
<evidence type="ECO:0000313" key="13">
    <source>
        <dbReference type="EMBL" id="ADQ04789.1"/>
    </source>
</evidence>
<keyword evidence="7 11" id="KW-0658">Purine biosynthesis</keyword>
<dbReference type="GO" id="GO:0009236">
    <property type="term" value="P:cobalamin biosynthetic process"/>
    <property type="evidence" value="ECO:0007669"/>
    <property type="project" value="InterPro"/>
</dbReference>
<sequence>MNYVITKLLYEGKAKKVYETNCQDVVVIEYKDDATAFDGTKRGIINNKGIVNNLVSNYFFKILESNKIPTHFIEQIDERKTAVKKVQIIPVEVIVRNIAAGSLCKRLGLEEGAILKRPILEFCYKNDALRDPQVNQYHILALELATEDEIKKIEEYSFKINDVLRNYLKQVNIDLIDFKLEFGRYKGEIILADEISPDTCRFWDVATKEKLDKDRFRRDLGNVEEAYMEILRRLGLDKKVNKFNSELKGE</sequence>
<evidence type="ECO:0000256" key="9">
    <source>
        <dbReference type="ARBA" id="ARBA00030409"/>
    </source>
</evidence>
<dbReference type="AlphaFoldDB" id="E4Q1Q5"/>
<name>E4Q1Q5_CALOW</name>
<evidence type="ECO:0000256" key="1">
    <source>
        <dbReference type="ARBA" id="ARBA00004672"/>
    </source>
</evidence>
<dbReference type="EC" id="6.3.2.6" evidence="3 11"/>
<keyword evidence="14" id="KW-1185">Reference proteome</keyword>
<comment type="similarity">
    <text evidence="2 11">Belongs to the SAICAR synthetase family.</text>
</comment>
<comment type="pathway">
    <text evidence="1 11">Purine metabolism; IMP biosynthesis via de novo pathway; 5-amino-1-(5-phospho-D-ribosyl)imidazole-4-carboxamide from 5-amino-1-(5-phospho-D-ribosyl)imidazole-4-carboxylate: step 1/2.</text>
</comment>
<evidence type="ECO:0000256" key="2">
    <source>
        <dbReference type="ARBA" id="ARBA00010190"/>
    </source>
</evidence>
<dbReference type="KEGG" id="cow:Calow_1231"/>
<evidence type="ECO:0000256" key="8">
    <source>
        <dbReference type="ARBA" id="ARBA00022840"/>
    </source>
</evidence>
<dbReference type="eggNOG" id="COG0152">
    <property type="taxonomic scope" value="Bacteria"/>
</dbReference>
<dbReference type="PROSITE" id="PS01057">
    <property type="entry name" value="SAICAR_SYNTHETASE_1"/>
    <property type="match status" value="1"/>
</dbReference>
<dbReference type="InterPro" id="IPR018236">
    <property type="entry name" value="SAICAR_synthetase_CS"/>
</dbReference>
<dbReference type="HOGENOM" id="CLU_061495_2_0_9"/>
<dbReference type="InterPro" id="IPR033934">
    <property type="entry name" value="SAICAR_synt_PurC"/>
</dbReference>
<dbReference type="GO" id="GO:0005524">
    <property type="term" value="F:ATP binding"/>
    <property type="evidence" value="ECO:0007669"/>
    <property type="project" value="UniProtKB-KW"/>
</dbReference>
<dbReference type="InterPro" id="IPR001636">
    <property type="entry name" value="SAICAR_synth"/>
</dbReference>
<keyword evidence="5 11" id="KW-0436">Ligase</keyword>
<dbReference type="GO" id="GO:0006189">
    <property type="term" value="P:'de novo' IMP biosynthetic process"/>
    <property type="evidence" value="ECO:0007669"/>
    <property type="project" value="UniProtKB-UniRule"/>
</dbReference>
<dbReference type="PANTHER" id="PTHR43599:SF3">
    <property type="entry name" value="SI:DKEY-6E2.2"/>
    <property type="match status" value="1"/>
</dbReference>
<evidence type="ECO:0000256" key="3">
    <source>
        <dbReference type="ARBA" id="ARBA00012217"/>
    </source>
</evidence>
<protein>
    <recommendedName>
        <fullName evidence="4 11">Phosphoribosylaminoimidazole-succinocarboxamide synthase</fullName>
        <ecNumber evidence="3 11">6.3.2.6</ecNumber>
    </recommendedName>
    <alternativeName>
        <fullName evidence="9 11">SAICAR synthetase</fullName>
    </alternativeName>
</protein>
<dbReference type="HAMAP" id="MF_00137">
    <property type="entry name" value="SAICAR_synth"/>
    <property type="match status" value="1"/>
</dbReference>
<reference evidence="13 14" key="2">
    <citation type="journal article" date="2011" name="J. Bacteriol.">
        <title>Complete genome sequences for the anaerobic, extremely thermophilic plant biomass-degrading bacteria Caldicellulosiruptor hydrothermalis, Caldicellulosiruptor kristjanssonii, Caldicellulosiruptor kronotskyensis, Caldicellulosiruptor owensenis, and Caldicellulosiruptor lactoaceticus.</title>
        <authorList>
            <person name="Blumer-Schuette S.E."/>
            <person name="Ozdemir I."/>
            <person name="Mistry D."/>
            <person name="Lucas S."/>
            <person name="Lapidus A."/>
            <person name="Cheng J.F."/>
            <person name="Goodwin L.A."/>
            <person name="Pitluck S."/>
            <person name="Land M.L."/>
            <person name="Hauser L.J."/>
            <person name="Woyke T."/>
            <person name="Mikhailova N."/>
            <person name="Pati A."/>
            <person name="Kyrpides N.C."/>
            <person name="Ivanova N."/>
            <person name="Detter J.C."/>
            <person name="Walston-Davenport K."/>
            <person name="Han S."/>
            <person name="Adams M.W."/>
            <person name="Kelly R.M."/>
        </authorList>
    </citation>
    <scope>NUCLEOTIDE SEQUENCE [LARGE SCALE GENOMIC DNA]</scope>
    <source>
        <strain evidence="14">ATCC 700167 / DSM 13100 / OL</strain>
    </source>
</reference>
<feature type="domain" description="SAICAR synthetase/ADE2 N-terminal" evidence="12">
    <location>
        <begin position="8"/>
        <end position="233"/>
    </location>
</feature>
<dbReference type="UniPathway" id="UPA00074">
    <property type="reaction ID" value="UER00131"/>
</dbReference>
<dbReference type="Proteomes" id="UP000006889">
    <property type="component" value="Chromosome"/>
</dbReference>
<evidence type="ECO:0000256" key="5">
    <source>
        <dbReference type="ARBA" id="ARBA00022598"/>
    </source>
</evidence>
<keyword evidence="6 11" id="KW-0547">Nucleotide-binding</keyword>
<dbReference type="PANTHER" id="PTHR43599">
    <property type="entry name" value="MULTIFUNCTIONAL PROTEIN ADE2"/>
    <property type="match status" value="1"/>
</dbReference>
<dbReference type="EMBL" id="CP002216">
    <property type="protein sequence ID" value="ADQ04789.1"/>
    <property type="molecule type" value="Genomic_DNA"/>
</dbReference>
<dbReference type="Gene3D" id="3.30.200.20">
    <property type="entry name" value="Phosphorylase Kinase, domain 1"/>
    <property type="match status" value="1"/>
</dbReference>
<evidence type="ECO:0000256" key="11">
    <source>
        <dbReference type="HAMAP-Rule" id="MF_00137"/>
    </source>
</evidence>
<dbReference type="FunFam" id="3.30.470.20:FF:000006">
    <property type="entry name" value="Phosphoribosylaminoimidazole-succinocarboxamide synthase"/>
    <property type="match status" value="1"/>
</dbReference>
<proteinExistence type="inferred from homology"/>
<dbReference type="SUPFAM" id="SSF56104">
    <property type="entry name" value="SAICAR synthase-like"/>
    <property type="match status" value="1"/>
</dbReference>
<dbReference type="Pfam" id="PF01259">
    <property type="entry name" value="SAICAR_synt"/>
    <property type="match status" value="1"/>
</dbReference>
<evidence type="ECO:0000256" key="10">
    <source>
        <dbReference type="ARBA" id="ARBA00048475"/>
    </source>
</evidence>
<dbReference type="Gene3D" id="3.30.470.20">
    <property type="entry name" value="ATP-grasp fold, B domain"/>
    <property type="match status" value="1"/>
</dbReference>
<dbReference type="InterPro" id="IPR050089">
    <property type="entry name" value="SAICAR_synthetase"/>
</dbReference>
<reference key="1">
    <citation type="submission" date="2010-09" db="EMBL/GenBank/DDBJ databases">
        <title>Complete sequence of Caldicellulosiruptor owensensis OL.</title>
        <authorList>
            <consortium name="US DOE Joint Genome Institute"/>
            <person name="Lucas S."/>
            <person name="Copeland A."/>
            <person name="Lapidus A."/>
            <person name="Cheng J.-F."/>
            <person name="Bruce D."/>
            <person name="Goodwin L."/>
            <person name="Pitluck S."/>
            <person name="Davenport K."/>
            <person name="Detter J.C."/>
            <person name="Han C."/>
            <person name="Tapia R."/>
            <person name="Land M."/>
            <person name="Hauser L."/>
            <person name="Chang Y.-J."/>
            <person name="Jeffries C."/>
            <person name="Kyrpides N."/>
            <person name="Ivanova N."/>
            <person name="Mikhailova N."/>
            <person name="Blumer-Schuette S.E."/>
            <person name="Kelly R.M."/>
            <person name="Woyke T."/>
        </authorList>
    </citation>
    <scope>NUCLEOTIDE SEQUENCE</scope>
    <source>
        <strain>OL</strain>
    </source>
</reference>
<evidence type="ECO:0000313" key="14">
    <source>
        <dbReference type="Proteomes" id="UP000006889"/>
    </source>
</evidence>